<evidence type="ECO:0000313" key="5">
    <source>
        <dbReference type="Proteomes" id="UP000005707"/>
    </source>
</evidence>
<dbReference type="RefSeq" id="WP_008826128.1">
    <property type="nucleotide sequence ID" value="NZ_AFNU02000001.1"/>
</dbReference>
<dbReference type="PRINTS" id="PR00080">
    <property type="entry name" value="SDRFAMILY"/>
</dbReference>
<dbReference type="AlphaFoldDB" id="U2EGM2"/>
<keyword evidence="5" id="KW-1185">Reference proteome</keyword>
<reference evidence="4 5" key="1">
    <citation type="journal article" date="2011" name="J. Bacteriol.">
        <title>Genome sequence of Haloplasma contractile, an unusual contractile bacterium from a deep-sea anoxic brine lake.</title>
        <authorList>
            <person name="Antunes A."/>
            <person name="Alam I."/>
            <person name="El Dorry H."/>
            <person name="Siam R."/>
            <person name="Robertson A."/>
            <person name="Bajic V.B."/>
            <person name="Stingl U."/>
        </authorList>
    </citation>
    <scope>NUCLEOTIDE SEQUENCE [LARGE SCALE GENOMIC DNA]</scope>
    <source>
        <strain evidence="4 5">SSD-17B</strain>
    </source>
</reference>
<evidence type="ECO:0000256" key="1">
    <source>
        <dbReference type="ARBA" id="ARBA00006484"/>
    </source>
</evidence>
<proteinExistence type="inferred from homology"/>
<dbReference type="EC" id="1.1.1.100" evidence="4"/>
<dbReference type="Gene3D" id="3.40.50.720">
    <property type="entry name" value="NAD(P)-binding Rossmann-like Domain"/>
    <property type="match status" value="1"/>
</dbReference>
<dbReference type="GO" id="GO:0004316">
    <property type="term" value="F:3-oxoacyl-[acyl-carrier-protein] reductase (NADPH) activity"/>
    <property type="evidence" value="ECO:0007669"/>
    <property type="project" value="UniProtKB-EC"/>
</dbReference>
<organism evidence="4 5">
    <name type="scientific">Haloplasma contractile SSD-17B</name>
    <dbReference type="NCBI Taxonomy" id="1033810"/>
    <lineage>
        <taxon>Bacteria</taxon>
        <taxon>Bacillati</taxon>
        <taxon>Mycoplasmatota</taxon>
        <taxon>Mollicutes</taxon>
        <taxon>Haloplasmatales</taxon>
        <taxon>Haloplasmataceae</taxon>
        <taxon>Haloplasma</taxon>
    </lineage>
</organism>
<gene>
    <name evidence="4" type="primary">ygcA</name>
    <name evidence="4" type="ORF">HLPCO_000432</name>
</gene>
<dbReference type="CDD" id="cd05233">
    <property type="entry name" value="SDR_c"/>
    <property type="match status" value="1"/>
</dbReference>
<dbReference type="Proteomes" id="UP000005707">
    <property type="component" value="Unassembled WGS sequence"/>
</dbReference>
<dbReference type="STRING" id="1033810.HLPCO_000432"/>
<protein>
    <submittedName>
        <fullName evidence="4">Short-chain dehydrogenase of various substrate specificities ral function prediction only protein</fullName>
        <ecNumber evidence="4">1.1.1.100</ecNumber>
    </submittedName>
</protein>
<comment type="caution">
    <text evidence="4">The sequence shown here is derived from an EMBL/GenBank/DDBJ whole genome shotgun (WGS) entry which is preliminary data.</text>
</comment>
<dbReference type="InterPro" id="IPR002347">
    <property type="entry name" value="SDR_fam"/>
</dbReference>
<sequence>MNYTIITGATSGIGKELAFKYASNGFNLILIARRSKVLDTIKRRLQGKYNVSIAYVSCDLSSLEDTIKVFKQLNETYSIECLINNAGIAFFKPVGEIELSELTIETNLNVNVPILTTKLCVGNLREHNGSVINICSILSYLPNAGASVYVATKHALLGFSNSLRLEEPGLHVLTVHPITVKTNFFNNDSYLKQKRILDAKNVAHAIFKSHQKRKRHLHLPKSIPFLRSVYVLMPRLIDLLNKRFYSKK</sequence>
<dbReference type="OrthoDB" id="9794387at2"/>
<evidence type="ECO:0000256" key="2">
    <source>
        <dbReference type="ARBA" id="ARBA00023002"/>
    </source>
</evidence>
<dbReference type="SUPFAM" id="SSF51735">
    <property type="entry name" value="NAD(P)-binding Rossmann-fold domains"/>
    <property type="match status" value="1"/>
</dbReference>
<dbReference type="Pfam" id="PF00106">
    <property type="entry name" value="adh_short"/>
    <property type="match status" value="1"/>
</dbReference>
<dbReference type="FunCoup" id="U2EGM2">
    <property type="interactions" value="290"/>
</dbReference>
<keyword evidence="2 4" id="KW-0560">Oxidoreductase</keyword>
<name>U2EGM2_9MOLU</name>
<dbReference type="PANTHER" id="PTHR44196:SF1">
    <property type="entry name" value="DEHYDROGENASE_REDUCTASE SDR FAMILY MEMBER 7B"/>
    <property type="match status" value="1"/>
</dbReference>
<evidence type="ECO:0000256" key="3">
    <source>
        <dbReference type="RuleBase" id="RU000363"/>
    </source>
</evidence>
<dbReference type="PANTHER" id="PTHR44196">
    <property type="entry name" value="DEHYDROGENASE/REDUCTASE SDR FAMILY MEMBER 7B"/>
    <property type="match status" value="1"/>
</dbReference>
<dbReference type="InterPro" id="IPR036291">
    <property type="entry name" value="NAD(P)-bd_dom_sf"/>
</dbReference>
<dbReference type="EMBL" id="AFNU02000001">
    <property type="protein sequence ID" value="ERJ13766.1"/>
    <property type="molecule type" value="Genomic_DNA"/>
</dbReference>
<comment type="similarity">
    <text evidence="1 3">Belongs to the short-chain dehydrogenases/reductases (SDR) family.</text>
</comment>
<accession>U2EGM2</accession>
<reference evidence="4 5" key="2">
    <citation type="journal article" date="2013" name="PLoS ONE">
        <title>INDIGO - INtegrated Data Warehouse of MIcrobial GenOmes with Examples from the Red Sea Extremophiles.</title>
        <authorList>
            <person name="Alam I."/>
            <person name="Antunes A."/>
            <person name="Kamau A.A."/>
            <person name="Ba Alawi W."/>
            <person name="Kalkatawi M."/>
            <person name="Stingl U."/>
            <person name="Bajic V.B."/>
        </authorList>
    </citation>
    <scope>NUCLEOTIDE SEQUENCE [LARGE SCALE GENOMIC DNA]</scope>
    <source>
        <strain evidence="4 5">SSD-17B</strain>
    </source>
</reference>
<dbReference type="PRINTS" id="PR00081">
    <property type="entry name" value="GDHRDH"/>
</dbReference>
<evidence type="ECO:0000313" key="4">
    <source>
        <dbReference type="EMBL" id="ERJ13766.1"/>
    </source>
</evidence>
<dbReference type="PIRSF" id="PIRSF000126">
    <property type="entry name" value="11-beta-HSD1"/>
    <property type="match status" value="1"/>
</dbReference>
<dbReference type="eggNOG" id="COG0300">
    <property type="taxonomic scope" value="Bacteria"/>
</dbReference>
<dbReference type="PROSITE" id="PS00061">
    <property type="entry name" value="ADH_SHORT"/>
    <property type="match status" value="1"/>
</dbReference>
<dbReference type="GO" id="GO:0016020">
    <property type="term" value="C:membrane"/>
    <property type="evidence" value="ECO:0007669"/>
    <property type="project" value="TreeGrafter"/>
</dbReference>
<dbReference type="InterPro" id="IPR020904">
    <property type="entry name" value="Sc_DH/Rdtase_CS"/>
</dbReference>
<dbReference type="InParanoid" id="U2EGM2"/>